<accession>A0A8K0NA69</accession>
<dbReference type="InterPro" id="IPR034261">
    <property type="entry name" value="CNOT4_RRM"/>
</dbReference>
<keyword evidence="2" id="KW-0694">RNA-binding</keyword>
<dbReference type="InterPro" id="IPR012677">
    <property type="entry name" value="Nucleotide-bd_a/b_plait_sf"/>
</dbReference>
<feature type="region of interest" description="Disordered" evidence="3">
    <location>
        <begin position="600"/>
        <end position="621"/>
    </location>
</feature>
<dbReference type="PANTHER" id="PTHR12603:SF36">
    <property type="entry name" value="RNA BINDING (RRM_RBD_RNP MOTIFS) FAMILY PROTEIN"/>
    <property type="match status" value="1"/>
</dbReference>
<dbReference type="CDD" id="cd16618">
    <property type="entry name" value="mRING-HC-C4C4_CNOT4"/>
    <property type="match status" value="1"/>
</dbReference>
<comment type="caution">
    <text evidence="6">The sequence shown here is derived from an EMBL/GenBank/DDBJ whole genome shotgun (WGS) entry which is preliminary data.</text>
</comment>
<feature type="domain" description="RRM" evidence="5">
    <location>
        <begin position="114"/>
        <end position="201"/>
    </location>
</feature>
<dbReference type="Gene3D" id="3.30.40.10">
    <property type="entry name" value="Zinc/RING finger domain, C3HC4 (zinc finger)"/>
    <property type="match status" value="1"/>
</dbReference>
<feature type="domain" description="RING-type" evidence="4">
    <location>
        <begin position="12"/>
        <end position="60"/>
    </location>
</feature>
<keyword evidence="1" id="KW-0862">Zinc</keyword>
<feature type="compositionally biased region" description="Low complexity" evidence="3">
    <location>
        <begin position="766"/>
        <end position="782"/>
    </location>
</feature>
<dbReference type="Gene3D" id="3.30.70.330">
    <property type="match status" value="1"/>
</dbReference>
<keyword evidence="1" id="KW-0863">Zinc-finger</keyword>
<dbReference type="Proteomes" id="UP000797356">
    <property type="component" value="Chromosome 12"/>
</dbReference>
<feature type="compositionally biased region" description="Polar residues" evidence="3">
    <location>
        <begin position="539"/>
        <end position="561"/>
    </location>
</feature>
<feature type="region of interest" description="Disordered" evidence="3">
    <location>
        <begin position="376"/>
        <end position="396"/>
    </location>
</feature>
<dbReference type="OrthoDB" id="1923159at2759"/>
<keyword evidence="7" id="KW-1185">Reference proteome</keyword>
<dbReference type="InterPro" id="IPR003954">
    <property type="entry name" value="RRM_euk-type"/>
</dbReference>
<dbReference type="SUPFAM" id="SSF57850">
    <property type="entry name" value="RING/U-box"/>
    <property type="match status" value="1"/>
</dbReference>
<name>A0A8K0NA69_COCNU</name>
<gene>
    <name evidence="6" type="ORF">COCNU_12G007040</name>
</gene>
<proteinExistence type="predicted"/>
<evidence type="ECO:0008006" key="8">
    <source>
        <dbReference type="Google" id="ProtNLM"/>
    </source>
</evidence>
<evidence type="ECO:0000313" key="6">
    <source>
        <dbReference type="EMBL" id="KAG1365704.1"/>
    </source>
</evidence>
<feature type="compositionally biased region" description="Polar residues" evidence="3">
    <location>
        <begin position="485"/>
        <end position="507"/>
    </location>
</feature>
<dbReference type="Pfam" id="PF14570">
    <property type="entry name" value="zf-RING_4"/>
    <property type="match status" value="1"/>
</dbReference>
<evidence type="ECO:0000256" key="1">
    <source>
        <dbReference type="PROSITE-ProRule" id="PRU00175"/>
    </source>
</evidence>
<dbReference type="CDD" id="cd12438">
    <property type="entry name" value="RRM_CNOT4"/>
    <property type="match status" value="1"/>
</dbReference>
<dbReference type="FunFam" id="3.30.40.10:FF:000155">
    <property type="entry name" value="RNA binding (RRM/RBD/RNP motifs) family protein"/>
    <property type="match status" value="1"/>
</dbReference>
<dbReference type="InterPro" id="IPR039515">
    <property type="entry name" value="NOT4_mRING-HC-C4C4"/>
</dbReference>
<evidence type="ECO:0000259" key="5">
    <source>
        <dbReference type="PROSITE" id="PS50102"/>
    </source>
</evidence>
<evidence type="ECO:0000256" key="3">
    <source>
        <dbReference type="SAM" id="MobiDB-lite"/>
    </source>
</evidence>
<dbReference type="PROSITE" id="PS50102">
    <property type="entry name" value="RRM"/>
    <property type="match status" value="1"/>
</dbReference>
<feature type="compositionally biased region" description="Polar residues" evidence="3">
    <location>
        <begin position="268"/>
        <end position="287"/>
    </location>
</feature>
<evidence type="ECO:0000256" key="2">
    <source>
        <dbReference type="PROSITE-ProRule" id="PRU00176"/>
    </source>
</evidence>
<dbReference type="InterPro" id="IPR035979">
    <property type="entry name" value="RBD_domain_sf"/>
</dbReference>
<evidence type="ECO:0000259" key="4">
    <source>
        <dbReference type="PROSITE" id="PS50089"/>
    </source>
</evidence>
<dbReference type="GO" id="GO:0003723">
    <property type="term" value="F:RNA binding"/>
    <property type="evidence" value="ECO:0007669"/>
    <property type="project" value="UniProtKB-UniRule"/>
</dbReference>
<keyword evidence="1" id="KW-0479">Metal-binding</keyword>
<dbReference type="GO" id="GO:0008270">
    <property type="term" value="F:zinc ion binding"/>
    <property type="evidence" value="ECO:0007669"/>
    <property type="project" value="UniProtKB-KW"/>
</dbReference>
<reference evidence="6" key="2">
    <citation type="submission" date="2019-07" db="EMBL/GenBank/DDBJ databases">
        <authorList>
            <person name="Yang Y."/>
            <person name="Bocs S."/>
            <person name="Baudouin L."/>
        </authorList>
    </citation>
    <scope>NUCLEOTIDE SEQUENCE</scope>
    <source>
        <tissue evidence="6">Spear leaf of Hainan Tall coconut</tissue>
    </source>
</reference>
<reference evidence="6" key="1">
    <citation type="journal article" date="2017" name="Gigascience">
        <title>The genome draft of coconut (Cocos nucifera).</title>
        <authorList>
            <person name="Xiao Y."/>
            <person name="Xu P."/>
            <person name="Fan H."/>
            <person name="Baudouin L."/>
            <person name="Xia W."/>
            <person name="Bocs S."/>
            <person name="Xu J."/>
            <person name="Li Q."/>
            <person name="Guo A."/>
            <person name="Zhou L."/>
            <person name="Li J."/>
            <person name="Wu Y."/>
            <person name="Ma Z."/>
            <person name="Armero A."/>
            <person name="Issali A.E."/>
            <person name="Liu N."/>
            <person name="Peng M."/>
            <person name="Yang Y."/>
        </authorList>
    </citation>
    <scope>NUCLEOTIDE SEQUENCE</scope>
    <source>
        <tissue evidence="6">Spear leaf of Hainan Tall coconut</tissue>
    </source>
</reference>
<dbReference type="SUPFAM" id="SSF54928">
    <property type="entry name" value="RNA-binding domain, RBD"/>
    <property type="match status" value="1"/>
</dbReference>
<protein>
    <recommendedName>
        <fullName evidence="8">CCR4-NOT transcription complex subunit 4</fullName>
    </recommendedName>
</protein>
<evidence type="ECO:0000313" key="7">
    <source>
        <dbReference type="Proteomes" id="UP000797356"/>
    </source>
</evidence>
<dbReference type="InterPro" id="IPR000504">
    <property type="entry name" value="RRM_dom"/>
</dbReference>
<feature type="region of interest" description="Disordered" evidence="3">
    <location>
        <begin position="539"/>
        <end position="581"/>
    </location>
</feature>
<dbReference type="AlphaFoldDB" id="A0A8K0NA69"/>
<dbReference type="InterPro" id="IPR001841">
    <property type="entry name" value="Znf_RING"/>
</dbReference>
<dbReference type="EMBL" id="CM017883">
    <property type="protein sequence ID" value="KAG1365704.1"/>
    <property type="molecule type" value="Genomic_DNA"/>
</dbReference>
<dbReference type="PANTHER" id="PTHR12603">
    <property type="entry name" value="CCR4-NOT TRANSCRIPTION COMPLEX RELATED"/>
    <property type="match status" value="1"/>
</dbReference>
<dbReference type="GO" id="GO:0016567">
    <property type="term" value="P:protein ubiquitination"/>
    <property type="evidence" value="ECO:0007669"/>
    <property type="project" value="TreeGrafter"/>
</dbReference>
<dbReference type="PROSITE" id="PS50089">
    <property type="entry name" value="ZF_RING_2"/>
    <property type="match status" value="1"/>
</dbReference>
<sequence>MATMSDDGERTCPLCAEEMDLTDQQLKPCKCGYEICVWCWHHIMDMAEKEETEGRCPACRTPYDKERIVGMAANCERVVAEINAEKKQKSQKAKNKASTEARKHLSSVRVIQRNLVYIIGLPSNLCDESILERREYFGQYGKVLKVSISRPAGAVAQQASNNSTFSVYITYAREEEAVRCIQAVHNFVLEGKSLRACFGTTKYCHAWLRNMTCSNPDCLYLHDIGSQEDSFTKDEIISAYTRSRVPQIASNNSQRRVGNALPPPADDFSSSGTVTNKHTVRSVSNVYPHNAPSHAKGSPPNSSGKPTVLPAAASWGLRSSNCRTPAISVACSQTPVKQKVETLHSTSLLPSTTESTKQSSAWHDDVVRTSKMPERRHVMPTNGTSRPLEPSKPGSGKDCLTVMSSEALRDADCASVPSAWNDDVITSKISEPLKSVNDKECWTSRSDLSPDDALDVARTSQNSVSCLSRLLAPAAEDKGRGVTPAGSSTKSMNNLSKGADRPSSSTDKAAKGSMTVNGNVESLCLGLSSMSIENHLGVGQSSMDQHQTSKSNLSSRPQQCQPEYRLEHSSSGPLSRASLVPDPHVSNELLDWDLEPQKQGFMSTGIGREDDAKNQPSCSPYLNHLHNSANQSSYSSWNNGVGIKHQSYTGDSRTVETKVDMTSFLSRENESALCNEHKEDDLSSFSNCGKVFASPRMNCSKEMVKCLGKTNDVANSDETASVDVGESSIISGILSLDFDPWDGSSSANNFAKLLGETEKQDGLFKSSSSWRSQNSNQSRFSFARQESEASGLEASLGDSGNEQKLCSSLQDSFGDGFQSGFQCSNFEGPNAVSSNLVITSDRLAGVSRAKISAPPGFSAPSRVPPPGFSSQDRFNQAYDTTYSDNHLVGSPSLGNQYEAHLTGTPDDVEFIDPAILAVGKGRMPLGVHNSGLSSKSAFPSPFSTSSSDPRLQLLMQQSISSYQNLRIPDHIGDRFLPLNDNYITSRLSAQNHGSLSPFMQMSHQQPISAHISNGQWGGWNDVRNGREMGMPDILRNERFGLNNFYSGNEEHKFQISSSPDLYNRAFGL</sequence>
<dbReference type="InterPro" id="IPR039780">
    <property type="entry name" value="Mot2"/>
</dbReference>
<feature type="region of interest" description="Disordered" evidence="3">
    <location>
        <begin position="248"/>
        <end position="309"/>
    </location>
</feature>
<dbReference type="Pfam" id="PF00076">
    <property type="entry name" value="RRM_1"/>
    <property type="match status" value="1"/>
</dbReference>
<organism evidence="6 7">
    <name type="scientific">Cocos nucifera</name>
    <name type="common">Coconut palm</name>
    <dbReference type="NCBI Taxonomy" id="13894"/>
    <lineage>
        <taxon>Eukaryota</taxon>
        <taxon>Viridiplantae</taxon>
        <taxon>Streptophyta</taxon>
        <taxon>Embryophyta</taxon>
        <taxon>Tracheophyta</taxon>
        <taxon>Spermatophyta</taxon>
        <taxon>Magnoliopsida</taxon>
        <taxon>Liliopsida</taxon>
        <taxon>Arecaceae</taxon>
        <taxon>Arecoideae</taxon>
        <taxon>Cocoseae</taxon>
        <taxon>Attaleinae</taxon>
        <taxon>Cocos</taxon>
    </lineage>
</organism>
<feature type="region of interest" description="Disordered" evidence="3">
    <location>
        <begin position="476"/>
        <end position="514"/>
    </location>
</feature>
<dbReference type="SMART" id="SM00361">
    <property type="entry name" value="RRM_1"/>
    <property type="match status" value="1"/>
</dbReference>
<dbReference type="GO" id="GO:0030014">
    <property type="term" value="C:CCR4-NOT complex"/>
    <property type="evidence" value="ECO:0007669"/>
    <property type="project" value="InterPro"/>
</dbReference>
<dbReference type="InterPro" id="IPR013083">
    <property type="entry name" value="Znf_RING/FYVE/PHD"/>
</dbReference>
<feature type="region of interest" description="Disordered" evidence="3">
    <location>
        <begin position="764"/>
        <end position="784"/>
    </location>
</feature>
<dbReference type="GO" id="GO:0004842">
    <property type="term" value="F:ubiquitin-protein transferase activity"/>
    <property type="evidence" value="ECO:0007669"/>
    <property type="project" value="InterPro"/>
</dbReference>
<dbReference type="FunFam" id="3.30.70.330:FF:000161">
    <property type="entry name" value="RNA binding (RRM/RBD/RNP motifs) family protein"/>
    <property type="match status" value="1"/>
</dbReference>